<dbReference type="Gene3D" id="1.10.101.10">
    <property type="entry name" value="PGBD-like superfamily/PGBD"/>
    <property type="match status" value="1"/>
</dbReference>
<dbReference type="Pfam" id="PF01520">
    <property type="entry name" value="Amidase_3"/>
    <property type="match status" value="1"/>
</dbReference>
<protein>
    <submittedName>
        <fullName evidence="2">N-acetylmuramoyl-L-alanine amidase</fullName>
        <ecNumber evidence="2">3.5.1.28</ecNumber>
    </submittedName>
</protein>
<dbReference type="EC" id="3.5.1.28" evidence="2"/>
<evidence type="ECO:0000313" key="2">
    <source>
        <dbReference type="EMBL" id="KMT21497.1"/>
    </source>
</evidence>
<dbReference type="GO" id="GO:0009253">
    <property type="term" value="P:peptidoglycan catabolic process"/>
    <property type="evidence" value="ECO:0007669"/>
    <property type="project" value="InterPro"/>
</dbReference>
<dbReference type="CDD" id="cd02696">
    <property type="entry name" value="MurNAc-LAA"/>
    <property type="match status" value="1"/>
</dbReference>
<dbReference type="SUPFAM" id="SSF53187">
    <property type="entry name" value="Zn-dependent exopeptidases"/>
    <property type="match status" value="1"/>
</dbReference>
<keyword evidence="2" id="KW-0378">Hydrolase</keyword>
<gene>
    <name evidence="2" type="ORF">CLCY_2c02570</name>
</gene>
<dbReference type="AlphaFoldDB" id="A0A0J8D6L9"/>
<dbReference type="GO" id="GO:0008745">
    <property type="term" value="F:N-acetylmuramoyl-L-alanine amidase activity"/>
    <property type="evidence" value="ECO:0007669"/>
    <property type="project" value="UniProtKB-EC"/>
</dbReference>
<dbReference type="Gene3D" id="3.40.630.40">
    <property type="entry name" value="Zn-dependent exopeptidases"/>
    <property type="match status" value="1"/>
</dbReference>
<dbReference type="STRING" id="1121307.CLCY_2c02570"/>
<dbReference type="PATRIC" id="fig|1121307.3.peg.1114"/>
<dbReference type="SUPFAM" id="SSF47090">
    <property type="entry name" value="PGBD-like"/>
    <property type="match status" value="1"/>
</dbReference>
<feature type="domain" description="MurNAc-LAA" evidence="1">
    <location>
        <begin position="68"/>
        <end position="179"/>
    </location>
</feature>
<dbReference type="InterPro" id="IPR051922">
    <property type="entry name" value="Bact_Sporulation_Assoc"/>
</dbReference>
<evidence type="ECO:0000313" key="3">
    <source>
        <dbReference type="Proteomes" id="UP000036756"/>
    </source>
</evidence>
<proteinExistence type="predicted"/>
<accession>A0A0J8D6L9</accession>
<comment type="caution">
    <text evidence="2">The sequence shown here is derived from an EMBL/GenBank/DDBJ whole genome shotgun (WGS) entry which is preliminary data.</text>
</comment>
<sequence>MSRMRIGIDMGHTLEGPNSGAVGIIKESEETRRLGKKVIKYLEDLGHNVVNCTVDDAISSNDSLNKRVSKANEEHLDIFVSIHFNQSSGGYGSEIYTANAKELPQAVKILKDLNALGFTSSTRSELSRGIKDGSGLYVIRNTKSISMLVEVCFVDNPRDVALYKANLDKIAKIVADGIVVGSINKGEKDEMTQDTVRLSACSQNPISLSMVEEIKILQNIVKLNQDGIAREELINKLPELKGGESRGVVTVMQRILIMKKFLSKGSDTGVIGPANKNAINRFKSEVGIPSSNVLVDKLTWRKLLEY</sequence>
<dbReference type="InterPro" id="IPR036365">
    <property type="entry name" value="PGBD-like_sf"/>
</dbReference>
<dbReference type="InterPro" id="IPR036366">
    <property type="entry name" value="PGBDSf"/>
</dbReference>
<name>A0A0J8D6L9_CLOCY</name>
<dbReference type="Proteomes" id="UP000036756">
    <property type="component" value="Unassembled WGS sequence"/>
</dbReference>
<dbReference type="SMART" id="SM00646">
    <property type="entry name" value="Ami_3"/>
    <property type="match status" value="1"/>
</dbReference>
<dbReference type="InterPro" id="IPR002508">
    <property type="entry name" value="MurNAc-LAA_cat"/>
</dbReference>
<dbReference type="PANTHER" id="PTHR30032:SF1">
    <property type="entry name" value="N-ACETYLMURAMOYL-L-ALANINE AMIDASE LYTC"/>
    <property type="match status" value="1"/>
</dbReference>
<evidence type="ECO:0000259" key="1">
    <source>
        <dbReference type="SMART" id="SM00646"/>
    </source>
</evidence>
<reference evidence="2 3" key="1">
    <citation type="submission" date="2015-06" db="EMBL/GenBank/DDBJ databases">
        <title>Draft genome sequence of the purine-degrading Clostridium cylindrosporum HC-1 (DSM 605).</title>
        <authorList>
            <person name="Poehlein A."/>
            <person name="Schiel-Bengelsdorf B."/>
            <person name="Bengelsdorf F."/>
            <person name="Daniel R."/>
            <person name="Duerre P."/>
        </authorList>
    </citation>
    <scope>NUCLEOTIDE SEQUENCE [LARGE SCALE GENOMIC DNA]</scope>
    <source>
        <strain evidence="2 3">DSM 605</strain>
    </source>
</reference>
<keyword evidence="3" id="KW-1185">Reference proteome</keyword>
<dbReference type="PANTHER" id="PTHR30032">
    <property type="entry name" value="N-ACETYLMURAMOYL-L-ALANINE AMIDASE-RELATED"/>
    <property type="match status" value="1"/>
</dbReference>
<dbReference type="EMBL" id="LFVU01000027">
    <property type="protein sequence ID" value="KMT21497.1"/>
    <property type="molecule type" value="Genomic_DNA"/>
</dbReference>
<organism evidence="2 3">
    <name type="scientific">Clostridium cylindrosporum DSM 605</name>
    <dbReference type="NCBI Taxonomy" id="1121307"/>
    <lineage>
        <taxon>Bacteria</taxon>
        <taxon>Bacillati</taxon>
        <taxon>Bacillota</taxon>
        <taxon>Clostridia</taxon>
        <taxon>Eubacteriales</taxon>
        <taxon>Clostridiaceae</taxon>
        <taxon>Clostridium</taxon>
    </lineage>
</organism>